<keyword evidence="2" id="KW-1185">Reference proteome</keyword>
<dbReference type="AlphaFoldDB" id="A0A418NTE6"/>
<reference evidence="1 2" key="1">
    <citation type="submission" date="2018-08" db="EMBL/GenBank/DDBJ databases">
        <title>Erythrobacter zhengii sp.nov., a bacterium isolated from deep-sea sediment.</title>
        <authorList>
            <person name="Fang C."/>
            <person name="Wu Y.-H."/>
            <person name="Sun C."/>
            <person name="Wang H."/>
            <person name="Cheng H."/>
            <person name="Meng F.-X."/>
            <person name="Wang C.-S."/>
            <person name="Xu X.-W."/>
        </authorList>
    </citation>
    <scope>NUCLEOTIDE SEQUENCE [LARGE SCALE GENOMIC DNA]</scope>
    <source>
        <strain evidence="1 2">V18</strain>
    </source>
</reference>
<dbReference type="RefSeq" id="WP_119586509.1">
    <property type="nucleotide sequence ID" value="NZ_CAWODQ010000022.1"/>
</dbReference>
<evidence type="ECO:0000313" key="2">
    <source>
        <dbReference type="Proteomes" id="UP000286576"/>
    </source>
</evidence>
<dbReference type="OrthoDB" id="7356934at2"/>
<gene>
    <name evidence="1" type="ORF">D2V07_08305</name>
</gene>
<evidence type="ECO:0000313" key="1">
    <source>
        <dbReference type="EMBL" id="RIV86693.1"/>
    </source>
</evidence>
<protein>
    <submittedName>
        <fullName evidence="1">DUF3572 family protein</fullName>
    </submittedName>
</protein>
<sequence>MEGYPNVYLYNGLLTIINTGEDSVKDASALALAALGWVLADERRAHRFLDLTGLSPDGLRESIGEVSTHRAVLDFLSQHEPDLLGAAQALDVAPETLVAARKDLIR</sequence>
<dbReference type="Proteomes" id="UP000286576">
    <property type="component" value="Unassembled WGS sequence"/>
</dbReference>
<comment type="caution">
    <text evidence="1">The sequence shown here is derived from an EMBL/GenBank/DDBJ whole genome shotgun (WGS) entry which is preliminary data.</text>
</comment>
<accession>A0A418NTE6</accession>
<dbReference type="EMBL" id="QXFL01000003">
    <property type="protein sequence ID" value="RIV86693.1"/>
    <property type="molecule type" value="Genomic_DNA"/>
</dbReference>
<dbReference type="InterPro" id="IPR021955">
    <property type="entry name" value="DUF3572"/>
</dbReference>
<proteinExistence type="predicted"/>
<name>A0A418NTE6_9SPHN</name>
<dbReference type="Pfam" id="PF12096">
    <property type="entry name" value="DUF3572"/>
    <property type="match status" value="1"/>
</dbReference>
<organism evidence="1 2">
    <name type="scientific">Aurantiacibacter zhengii</name>
    <dbReference type="NCBI Taxonomy" id="2307003"/>
    <lineage>
        <taxon>Bacteria</taxon>
        <taxon>Pseudomonadati</taxon>
        <taxon>Pseudomonadota</taxon>
        <taxon>Alphaproteobacteria</taxon>
        <taxon>Sphingomonadales</taxon>
        <taxon>Erythrobacteraceae</taxon>
        <taxon>Aurantiacibacter</taxon>
    </lineage>
</organism>